<sequence length="134" mass="14789">MKELLVGDKLFGGVDDNSQNYINCYELTNSTCKVKSLTPASSNKRETCNLVSVLSESADTKRCRVATTSELVKLHTWTLCSRFPAEFLSNGMTQAMMRMEMKIELAGSATNHPLYLIKSVDTTTPTLPMVSAKT</sequence>
<proteinExistence type="predicted"/>
<keyword evidence="2" id="KW-1185">Reference proteome</keyword>
<dbReference type="Proteomes" id="UP000886595">
    <property type="component" value="Unassembled WGS sequence"/>
</dbReference>
<protein>
    <submittedName>
        <fullName evidence="1">Uncharacterized protein</fullName>
    </submittedName>
</protein>
<evidence type="ECO:0000313" key="1">
    <source>
        <dbReference type="EMBL" id="KAG2307663.1"/>
    </source>
</evidence>
<name>A0A8X7SJS1_BRACI</name>
<organism evidence="1 2">
    <name type="scientific">Brassica carinata</name>
    <name type="common">Ethiopian mustard</name>
    <name type="synonym">Abyssinian cabbage</name>
    <dbReference type="NCBI Taxonomy" id="52824"/>
    <lineage>
        <taxon>Eukaryota</taxon>
        <taxon>Viridiplantae</taxon>
        <taxon>Streptophyta</taxon>
        <taxon>Embryophyta</taxon>
        <taxon>Tracheophyta</taxon>
        <taxon>Spermatophyta</taxon>
        <taxon>Magnoliopsida</taxon>
        <taxon>eudicotyledons</taxon>
        <taxon>Gunneridae</taxon>
        <taxon>Pentapetalae</taxon>
        <taxon>rosids</taxon>
        <taxon>malvids</taxon>
        <taxon>Brassicales</taxon>
        <taxon>Brassicaceae</taxon>
        <taxon>Brassiceae</taxon>
        <taxon>Brassica</taxon>
    </lineage>
</organism>
<evidence type="ECO:0000313" key="2">
    <source>
        <dbReference type="Proteomes" id="UP000886595"/>
    </source>
</evidence>
<dbReference type="AlphaFoldDB" id="A0A8X7SJS1"/>
<dbReference type="EMBL" id="JAAMPC010000006">
    <property type="protein sequence ID" value="KAG2307663.1"/>
    <property type="molecule type" value="Genomic_DNA"/>
</dbReference>
<comment type="caution">
    <text evidence="1">The sequence shown here is derived from an EMBL/GenBank/DDBJ whole genome shotgun (WGS) entry which is preliminary data.</text>
</comment>
<reference evidence="1 2" key="1">
    <citation type="submission" date="2020-02" db="EMBL/GenBank/DDBJ databases">
        <authorList>
            <person name="Ma Q."/>
            <person name="Huang Y."/>
            <person name="Song X."/>
            <person name="Pei D."/>
        </authorList>
    </citation>
    <scope>NUCLEOTIDE SEQUENCE [LARGE SCALE GENOMIC DNA]</scope>
    <source>
        <strain evidence="1">Sxm20200214</strain>
        <tissue evidence="1">Leaf</tissue>
    </source>
</reference>
<accession>A0A8X7SJS1</accession>
<gene>
    <name evidence="1" type="ORF">Bca52824_027411</name>
</gene>